<dbReference type="Pfam" id="PF19422">
    <property type="entry name" value="Ariadne"/>
    <property type="match status" value="1"/>
</dbReference>
<keyword evidence="12" id="KW-0862">Zinc</keyword>
<reference evidence="18" key="2">
    <citation type="submission" date="2025-08" db="UniProtKB">
        <authorList>
            <consortium name="RefSeq"/>
        </authorList>
    </citation>
    <scope>IDENTIFICATION</scope>
    <source>
        <tissue evidence="18">Leaves</tissue>
    </source>
</reference>
<dbReference type="FunFam" id="3.30.40.10:FF:000019">
    <property type="entry name" value="RBR-type E3 ubiquitin transferase"/>
    <property type="match status" value="1"/>
</dbReference>
<evidence type="ECO:0000256" key="4">
    <source>
        <dbReference type="ARBA" id="ARBA00004906"/>
    </source>
</evidence>
<dbReference type="PROSITE" id="PS50089">
    <property type="entry name" value="ZF_RING_2"/>
    <property type="match status" value="1"/>
</dbReference>
<sequence>MGSDYDEETYISNESDEDEHDIYEDEAVDDEDDGDAYIADDIDEDKESMDRITEKNFIVLEAEDIRKLLQDEIAKVSSILFVSREAATILLCNYNWDVDKISEEWFANEEKVRKAAGLLENYSARDLSIKEFFCGICLENHDCRYDAVGIACGHLFCKTCWKTYISTSINDGRGCLMLRCPEPKCRATVGEELIYSLASNEDKEKYNNYLVRSYIEDRKKTKWCPAPGCDCAVYYIVGSSSNGRNFDVTCNCSYGFCWNCLEVAHSPVDCDTTGKWIVKNSSEAENTNWILTYTKPCPKCKKPIEKNQGCMHMTCKSPCNHHFCWLCLGPWSAHGERTGGYYACNAYERAKQSAEYDEDKNKREMAKNSLRKYTHYYERWAGNEKSRKKALKDLKLMEAIHLEKLSEIQGEPETELQFIIRAWAQIVECRRVLKWTYAYGYYLPEDQHKKKGLFEYIQGEAEAALERLHQCAETELQKYFCEGVLQEEFNDFRHKLVNLTGWTGYYFDNLVRAIGNDLILNCQDS</sequence>
<evidence type="ECO:0000256" key="13">
    <source>
        <dbReference type="PROSITE-ProRule" id="PRU00175"/>
    </source>
</evidence>
<comment type="function">
    <text evidence="3">Might act as an E3 ubiquitin-protein ligase, or as part of E3 complex, which accepts ubiquitin from specific E2 ubiquitin-conjugating enzymes and then transfers it to substrates.</text>
</comment>
<evidence type="ECO:0000256" key="7">
    <source>
        <dbReference type="ARBA" id="ARBA00022679"/>
    </source>
</evidence>
<dbReference type="EC" id="2.3.2.31" evidence="6"/>
<dbReference type="Pfam" id="PF01485">
    <property type="entry name" value="IBR"/>
    <property type="match status" value="1"/>
</dbReference>
<dbReference type="Proteomes" id="UP001652660">
    <property type="component" value="Chromosome 1e"/>
</dbReference>
<comment type="pathway">
    <text evidence="4">Protein modification; protein ubiquitination.</text>
</comment>
<keyword evidence="17" id="KW-1185">Reference proteome</keyword>
<evidence type="ECO:0000256" key="6">
    <source>
        <dbReference type="ARBA" id="ARBA00012251"/>
    </source>
</evidence>
<dbReference type="GeneID" id="113689351"/>
<dbReference type="AlphaFoldDB" id="A0A6P6SAZ8"/>
<comment type="catalytic activity">
    <reaction evidence="1">
        <text>[E2 ubiquitin-conjugating enzyme]-S-ubiquitinyl-L-cysteine + [acceptor protein]-L-lysine = [E2 ubiquitin-conjugating enzyme]-L-cysteine + [acceptor protein]-N(6)-ubiquitinyl-L-lysine.</text>
        <dbReference type="EC" id="2.3.2.31"/>
    </reaction>
</comment>
<keyword evidence="7" id="KW-0808">Transferase</keyword>
<evidence type="ECO:0000313" key="18">
    <source>
        <dbReference type="RefSeq" id="XP_027062939.1"/>
    </source>
</evidence>
<dbReference type="InterPro" id="IPR044066">
    <property type="entry name" value="TRIAD_supradom"/>
</dbReference>
<dbReference type="GO" id="GO:0016567">
    <property type="term" value="P:protein ubiquitination"/>
    <property type="evidence" value="ECO:0007669"/>
    <property type="project" value="UniProtKB-UniPathway"/>
</dbReference>
<dbReference type="CDD" id="cd20346">
    <property type="entry name" value="BRcat_RBR_ANKIB1"/>
    <property type="match status" value="1"/>
</dbReference>
<evidence type="ECO:0000256" key="1">
    <source>
        <dbReference type="ARBA" id="ARBA00001798"/>
    </source>
</evidence>
<dbReference type="UniPathway" id="UPA00143"/>
<dbReference type="PROSITE" id="PS51873">
    <property type="entry name" value="TRIAD"/>
    <property type="match status" value="1"/>
</dbReference>
<dbReference type="PANTHER" id="PTHR11685">
    <property type="entry name" value="RBR FAMILY RING FINGER AND IBR DOMAIN-CONTAINING"/>
    <property type="match status" value="1"/>
</dbReference>
<dbReference type="FunFam" id="1.20.120.1750:FF:000005">
    <property type="entry name" value="RBR-type E3 ubiquitin transferase"/>
    <property type="match status" value="1"/>
</dbReference>
<dbReference type="InterPro" id="IPR002867">
    <property type="entry name" value="IBR_dom"/>
</dbReference>
<evidence type="ECO:0000259" key="15">
    <source>
        <dbReference type="PROSITE" id="PS50089"/>
    </source>
</evidence>
<protein>
    <recommendedName>
        <fullName evidence="6">RBR-type E3 ubiquitin transferase</fullName>
        <ecNumber evidence="6">2.3.2.31</ecNumber>
    </recommendedName>
</protein>
<keyword evidence="11" id="KW-0833">Ubl conjugation pathway</keyword>
<keyword evidence="8" id="KW-0479">Metal-binding</keyword>
<evidence type="ECO:0000256" key="10">
    <source>
        <dbReference type="ARBA" id="ARBA00022771"/>
    </source>
</evidence>
<dbReference type="InterPro" id="IPR048962">
    <property type="entry name" value="ARIH1-like_UBL"/>
</dbReference>
<accession>A0A6P6SAZ8</accession>
<comment type="similarity">
    <text evidence="5">Belongs to the RBR family. Ariadne subfamily.</text>
</comment>
<evidence type="ECO:0000313" key="17">
    <source>
        <dbReference type="Proteomes" id="UP001652660"/>
    </source>
</evidence>
<evidence type="ECO:0000256" key="11">
    <source>
        <dbReference type="ARBA" id="ARBA00022786"/>
    </source>
</evidence>
<dbReference type="Pfam" id="PF21235">
    <property type="entry name" value="UBA_ARI1"/>
    <property type="match status" value="1"/>
</dbReference>
<feature type="region of interest" description="Disordered" evidence="14">
    <location>
        <begin position="1"/>
        <end position="36"/>
    </location>
</feature>
<dbReference type="InterPro" id="IPR013083">
    <property type="entry name" value="Znf_RING/FYVE/PHD"/>
</dbReference>
<feature type="domain" description="RING-type" evidence="16">
    <location>
        <begin position="130"/>
        <end position="348"/>
    </location>
</feature>
<proteinExistence type="inferred from homology"/>
<gene>
    <name evidence="18" type="primary">LOC113689351</name>
</gene>
<dbReference type="CDD" id="cd22583">
    <property type="entry name" value="Rcat_RBR_ARI7-like"/>
    <property type="match status" value="1"/>
</dbReference>
<evidence type="ECO:0000256" key="3">
    <source>
        <dbReference type="ARBA" id="ARBA00003976"/>
    </source>
</evidence>
<evidence type="ECO:0000256" key="12">
    <source>
        <dbReference type="ARBA" id="ARBA00022833"/>
    </source>
</evidence>
<keyword evidence="9" id="KW-0677">Repeat</keyword>
<comment type="cofactor">
    <cofactor evidence="2">
        <name>Zn(2+)</name>
        <dbReference type="ChEBI" id="CHEBI:29105"/>
    </cofactor>
</comment>
<dbReference type="RefSeq" id="XP_027062939.1">
    <property type="nucleotide sequence ID" value="XM_027207138.2"/>
</dbReference>
<organism evidence="17 18">
    <name type="scientific">Coffea arabica</name>
    <name type="common">Arabian coffee</name>
    <dbReference type="NCBI Taxonomy" id="13443"/>
    <lineage>
        <taxon>Eukaryota</taxon>
        <taxon>Viridiplantae</taxon>
        <taxon>Streptophyta</taxon>
        <taxon>Embryophyta</taxon>
        <taxon>Tracheophyta</taxon>
        <taxon>Spermatophyta</taxon>
        <taxon>Magnoliopsida</taxon>
        <taxon>eudicotyledons</taxon>
        <taxon>Gunneridae</taxon>
        <taxon>Pentapetalae</taxon>
        <taxon>asterids</taxon>
        <taxon>lamiids</taxon>
        <taxon>Gentianales</taxon>
        <taxon>Rubiaceae</taxon>
        <taxon>Ixoroideae</taxon>
        <taxon>Gardenieae complex</taxon>
        <taxon>Bertiereae - Coffeeae clade</taxon>
        <taxon>Coffeeae</taxon>
        <taxon>Coffea</taxon>
    </lineage>
</organism>
<dbReference type="Pfam" id="PF22191">
    <property type="entry name" value="IBR_1"/>
    <property type="match status" value="1"/>
</dbReference>
<keyword evidence="10 13" id="KW-0863">Zinc-finger</keyword>
<feature type="domain" description="RING-type" evidence="15">
    <location>
        <begin position="134"/>
        <end position="184"/>
    </location>
</feature>
<evidence type="ECO:0000256" key="9">
    <source>
        <dbReference type="ARBA" id="ARBA00022737"/>
    </source>
</evidence>
<dbReference type="Gene3D" id="1.20.120.1750">
    <property type="match status" value="1"/>
</dbReference>
<dbReference type="OrthoDB" id="10009520at2759"/>
<dbReference type="InterPro" id="IPR045840">
    <property type="entry name" value="Ariadne"/>
</dbReference>
<dbReference type="GO" id="GO:0061630">
    <property type="term" value="F:ubiquitin protein ligase activity"/>
    <property type="evidence" value="ECO:0007669"/>
    <property type="project" value="UniProtKB-EC"/>
</dbReference>
<dbReference type="SMART" id="SM00647">
    <property type="entry name" value="IBR"/>
    <property type="match status" value="2"/>
</dbReference>
<reference evidence="17" key="1">
    <citation type="journal article" date="2025" name="Foods">
        <title>Unveiling the Microbial Signatures of Arabica Coffee Cherries: Insights into Ripeness Specific Diversity, Functional Traits, and Implications for Quality and Safety.</title>
        <authorList>
            <consortium name="RefSeq"/>
            <person name="Tenea G.N."/>
            <person name="Cifuentes V."/>
            <person name="Reyes P."/>
            <person name="Cevallos-Vallejos M."/>
        </authorList>
    </citation>
    <scope>NUCLEOTIDE SEQUENCE [LARGE SCALE GENOMIC DNA]</scope>
</reference>
<evidence type="ECO:0000256" key="8">
    <source>
        <dbReference type="ARBA" id="ARBA00022723"/>
    </source>
</evidence>
<dbReference type="PROSITE" id="PS00518">
    <property type="entry name" value="ZF_RING_1"/>
    <property type="match status" value="1"/>
</dbReference>
<evidence type="ECO:0000256" key="5">
    <source>
        <dbReference type="ARBA" id="ARBA00005884"/>
    </source>
</evidence>
<dbReference type="SUPFAM" id="SSF57850">
    <property type="entry name" value="RING/U-box"/>
    <property type="match status" value="3"/>
</dbReference>
<dbReference type="InterPro" id="IPR031127">
    <property type="entry name" value="E3_UB_ligase_RBR"/>
</dbReference>
<evidence type="ECO:0000256" key="14">
    <source>
        <dbReference type="SAM" id="MobiDB-lite"/>
    </source>
</evidence>
<dbReference type="InterPro" id="IPR001841">
    <property type="entry name" value="Znf_RING"/>
</dbReference>
<dbReference type="InterPro" id="IPR017907">
    <property type="entry name" value="Znf_RING_CS"/>
</dbReference>
<dbReference type="GO" id="GO:0008270">
    <property type="term" value="F:zinc ion binding"/>
    <property type="evidence" value="ECO:0007669"/>
    <property type="project" value="UniProtKB-KW"/>
</dbReference>
<evidence type="ECO:0000256" key="2">
    <source>
        <dbReference type="ARBA" id="ARBA00001947"/>
    </source>
</evidence>
<evidence type="ECO:0000259" key="16">
    <source>
        <dbReference type="PROSITE" id="PS51873"/>
    </source>
</evidence>
<dbReference type="Gene3D" id="3.30.40.10">
    <property type="entry name" value="Zinc/RING finger domain, C3HC4 (zinc finger)"/>
    <property type="match status" value="1"/>
</dbReference>
<name>A0A6P6SAZ8_COFAR</name>